<keyword evidence="2" id="KW-1185">Reference proteome</keyword>
<evidence type="ECO:0000313" key="2">
    <source>
        <dbReference type="Proteomes" id="UP000233293"/>
    </source>
</evidence>
<comment type="caution">
    <text evidence="1">The sequence shown here is derived from an EMBL/GenBank/DDBJ whole genome shotgun (WGS) entry which is preliminary data.</text>
</comment>
<gene>
    <name evidence="1" type="ORF">CWS72_08495</name>
</gene>
<proteinExistence type="predicted"/>
<evidence type="ECO:0008006" key="3">
    <source>
        <dbReference type="Google" id="ProtNLM"/>
    </source>
</evidence>
<dbReference type="Proteomes" id="UP000233293">
    <property type="component" value="Unassembled WGS sequence"/>
</dbReference>
<accession>A0A2N3PWZ6</accession>
<protein>
    <recommendedName>
        <fullName evidence="3">Transporter</fullName>
    </recommendedName>
</protein>
<dbReference type="EMBL" id="PIUM01000007">
    <property type="protein sequence ID" value="PKU24908.1"/>
    <property type="molecule type" value="Genomic_DNA"/>
</dbReference>
<dbReference type="Pfam" id="PF13557">
    <property type="entry name" value="Phenol_MetA_deg"/>
    <property type="match status" value="1"/>
</dbReference>
<sequence>MRADRGGCLSDAGQFCIVARWNSPSPPRRRMSRDDGAGPAARSAMRCLINCHVADRRDGDRAPSICRLTINKSRGSSMKEILKATIVLGAIAVTSPALSAENWTTRLPGVTEGLASGALPPAGLYFVNETFISPTRWYGPDSKSTSTHVDAFVDVPIIEWVPGIKLLGADYAAGVALPFDYDSTTNGAVNSGSGSGMYDSLLIPAILSWSLPADFHVATQLGIWAPDGTNNKSIYVRNSNRYWAVEPGVGVSWLHDGWNASVLFTYDFNFQKSADNQAGTTYRDYQSGDQFIAEYSITKTINKWTFGVGGYGMKQVENDQVTLANGTKHNLTNTAPVKYAIGPIVGYNFGPVIVQAYYHQNLETKNYVGGDEFWTRLLVPF</sequence>
<dbReference type="InterPro" id="IPR025737">
    <property type="entry name" value="FApF"/>
</dbReference>
<reference evidence="2" key="1">
    <citation type="submission" date="2017-12" db="EMBL/GenBank/DDBJ databases">
        <title>Draft genome sequence of Telmatospirillum siberiense 26-4b1T, an acidotolerant peatland alphaproteobacterium potentially involved in sulfur cycling.</title>
        <authorList>
            <person name="Hausmann B."/>
            <person name="Pjevac P."/>
            <person name="Schreck K."/>
            <person name="Herbold C.W."/>
            <person name="Daims H."/>
            <person name="Wagner M."/>
            <person name="Pester M."/>
            <person name="Loy A."/>
        </authorList>
    </citation>
    <scope>NUCLEOTIDE SEQUENCE [LARGE SCALE GENOMIC DNA]</scope>
    <source>
        <strain evidence="2">26-4b1</strain>
    </source>
</reference>
<organism evidence="1 2">
    <name type="scientific">Telmatospirillum siberiense</name>
    <dbReference type="NCBI Taxonomy" id="382514"/>
    <lineage>
        <taxon>Bacteria</taxon>
        <taxon>Pseudomonadati</taxon>
        <taxon>Pseudomonadota</taxon>
        <taxon>Alphaproteobacteria</taxon>
        <taxon>Rhodospirillales</taxon>
        <taxon>Rhodospirillaceae</taxon>
        <taxon>Telmatospirillum</taxon>
    </lineage>
</organism>
<dbReference type="AlphaFoldDB" id="A0A2N3PWZ6"/>
<name>A0A2N3PWZ6_9PROT</name>
<evidence type="ECO:0000313" key="1">
    <source>
        <dbReference type="EMBL" id="PKU24908.1"/>
    </source>
</evidence>